<dbReference type="InterPro" id="IPR031778">
    <property type="entry name" value="Sortilin_N"/>
</dbReference>
<dbReference type="Gene3D" id="2.60.120.260">
    <property type="entry name" value="Galactose-binding domain-like"/>
    <property type="match status" value="1"/>
</dbReference>
<feature type="domain" description="PKD" evidence="2">
    <location>
        <begin position="1134"/>
        <end position="1218"/>
    </location>
</feature>
<dbReference type="InterPro" id="IPR022409">
    <property type="entry name" value="PKD/Chitinase_dom"/>
</dbReference>
<dbReference type="InterPro" id="IPR000601">
    <property type="entry name" value="PKD_dom"/>
</dbReference>
<dbReference type="SMART" id="SM00089">
    <property type="entry name" value="PKD"/>
    <property type="match status" value="3"/>
</dbReference>
<dbReference type="SUPFAM" id="SSF50939">
    <property type="entry name" value="Sialidases"/>
    <property type="match status" value="1"/>
</dbReference>
<dbReference type="SUPFAM" id="SSF49299">
    <property type="entry name" value="PKD domain"/>
    <property type="match status" value="3"/>
</dbReference>
<sequence length="1395" mass="155384">MSSQLQAQWKNANPGHGGQLQHVVCDPNIDGRMYLCSDMEGYYYSEDYGQKWHYVHSSPFNNVFNIAVAPSNSNTMLLGATNGFAVSKDQGDTWTVQEGFKNIPISAMAIDPSDENNMYVAPSWLEDVVGHFSQNGEKAMYYSNDRGSTWNKKVFSGVSGERNVNTITVHPTNGEVLLAATEGLFLSSDNGANWNKLESPSNTSLCRGADITPDGEWVYALYVRNDNNSGLYVRKYNETTWTELDANGLLQTKNQTHWRPLISKTSTATEHFMLMGTFKRGGNGTENALLEGRFTVAGDVVSGEVVEVFKNPGMEIQDIGWNDYQGVSRTYDYYPASWTNHSFTRGAFIMSQQSAYVGDVTETTTWNCVTSTYVKTLNGRRFYKTNGTASTYNWDMVGYKNYIAQLMGDNGIVESYDGGDTWNQPTIVFQGNWNADAGDVVLKEGHDPLLLVGTANGFGGAQSEWSGKFLMKTLTNLSGPSDQYKVLIDGKSQDLKGLGDQNRISSIHSDPLKPERVYISTIGGAYVTDDIFELIEDNSDYYFRKISNGEANSQGRKIFSDPNDSNIVYLRCGNGTFRGQRQSNGEYTWTKLLINGSSNGLDGQWGSNGDMAIWSHGNKSYLLVTKGNSSNVDYELHLSDDKGENFTKVVDRAMAEPFGMPEWVSIYNNKTGFGGLAGKENEFYFTFHVRENGEQMSNGISFFKATIGTDLSDITLEDLTGTKGQNDLEYPLARRGKIWKDENNKEHLYIATMGTGLWMLPLQSETQPVGVIETNQNHSQVPVEVEFDGSNSYASSGRTITAYEWTFNDEVISTTDKATITFQEDGAYSIYLKVTDDTGESNTVTYRFVGVNDNVKTVITASETMGYAPLYVKLDGESSSSDQGEIVGYTWYHDSETVGTSSSLNVDFQTAGEYLYVLEAEDVNGRKALDSLVIQVYDYDDGKIYQTMFTEDLEGYVYTGVFDWEVWVGAPKYGTLADDNVTKIHYGPQWGIHGSSGYPNASGNYSAFIQANGVFSLEDLDVSGVDNVRLSFGMMKCSVIDGEALQNEDDGESIRFEYSTDGVTWTEVSLSGHFDYVNEQNSVWYWVELDEEIPSVDNLRLRWTKLDDSDPYNTLWRVDDITFQSASTLELKAPTVTISASSLEIDRNESATYQAEVLGTASTIEWDFKNEETASGLGPHDVVYTDAGNYEVTVNVSNSKAQVAKSASLTVNNSFGSIEAELSVDKEKAYNIDDVTYSITHNADGNLQYKWTFGEAIKHSEATEYITEVTTTTPSVTIQYLEPGMKSINVTIITNDNKHFDFFGEDIIEIEIIDLLSIDDIHKYGVKVYPNPIENDFRIKGISSGSYQVINQIGQVVWEGQFQELETITLEIPKGIYFMKISDGEKVMTHKFIRK</sequence>
<dbReference type="CDD" id="cd15482">
    <property type="entry name" value="Sialidase_non-viral"/>
    <property type="match status" value="1"/>
</dbReference>
<dbReference type="PANTHER" id="PTHR43739:SF5">
    <property type="entry name" value="EXO-ALPHA-SIALIDASE"/>
    <property type="match status" value="1"/>
</dbReference>
<organism evidence="3 4">
    <name type="scientific">Flammeovirga yaeyamensis</name>
    <dbReference type="NCBI Taxonomy" id="367791"/>
    <lineage>
        <taxon>Bacteria</taxon>
        <taxon>Pseudomonadati</taxon>
        <taxon>Bacteroidota</taxon>
        <taxon>Cytophagia</taxon>
        <taxon>Cytophagales</taxon>
        <taxon>Flammeovirgaceae</taxon>
        <taxon>Flammeovirga</taxon>
    </lineage>
</organism>
<dbReference type="Pfam" id="PF18911">
    <property type="entry name" value="PKD_4"/>
    <property type="match status" value="1"/>
</dbReference>
<reference evidence="3 4" key="1">
    <citation type="submission" date="2021-05" db="EMBL/GenBank/DDBJ databases">
        <title>Comparative genomic studies on the polysaccharide-degrading batcterial strains of the Flammeovirga genus.</title>
        <authorList>
            <person name="Zewei F."/>
            <person name="Zheng Z."/>
            <person name="Yu L."/>
            <person name="Ruyue G."/>
            <person name="Yanhong M."/>
            <person name="Yuanyuan C."/>
            <person name="Jingyan G."/>
            <person name="Wenjun H."/>
        </authorList>
    </citation>
    <scope>NUCLEOTIDE SEQUENCE [LARGE SCALE GENOMIC DNA]</scope>
    <source>
        <strain evidence="3 4">NBRC:100898</strain>
    </source>
</reference>
<protein>
    <submittedName>
        <fullName evidence="3">PKD domain-containing protein</fullName>
    </submittedName>
</protein>
<dbReference type="EMBL" id="CP076133">
    <property type="protein sequence ID" value="QWG04844.1"/>
    <property type="molecule type" value="Genomic_DNA"/>
</dbReference>
<dbReference type="Pfam" id="PF18962">
    <property type="entry name" value="Por_Secre_tail"/>
    <property type="match status" value="1"/>
</dbReference>
<dbReference type="InterPro" id="IPR013783">
    <property type="entry name" value="Ig-like_fold"/>
</dbReference>
<dbReference type="NCBIfam" id="TIGR04183">
    <property type="entry name" value="Por_Secre_tail"/>
    <property type="match status" value="1"/>
</dbReference>
<keyword evidence="1" id="KW-0677">Repeat</keyword>
<feature type="domain" description="PKD" evidence="2">
    <location>
        <begin position="768"/>
        <end position="846"/>
    </location>
</feature>
<dbReference type="InterPro" id="IPR015943">
    <property type="entry name" value="WD40/YVTN_repeat-like_dom_sf"/>
</dbReference>
<dbReference type="KEGG" id="fya:KMW28_20690"/>
<evidence type="ECO:0000313" key="4">
    <source>
        <dbReference type="Proteomes" id="UP000678679"/>
    </source>
</evidence>
<dbReference type="InterPro" id="IPR052025">
    <property type="entry name" value="Xyloglucanase_GH74"/>
</dbReference>
<evidence type="ECO:0000259" key="2">
    <source>
        <dbReference type="PROSITE" id="PS50093"/>
    </source>
</evidence>
<dbReference type="Proteomes" id="UP000678679">
    <property type="component" value="Chromosome 2"/>
</dbReference>
<dbReference type="SUPFAM" id="SSF110296">
    <property type="entry name" value="Oligoxyloglucan reducing end-specific cellobiohydrolase"/>
    <property type="match status" value="1"/>
</dbReference>
<dbReference type="InterPro" id="IPR035986">
    <property type="entry name" value="PKD_dom_sf"/>
</dbReference>
<name>A0AAX1NB95_9BACT</name>
<dbReference type="Pfam" id="PF15902">
    <property type="entry name" value="Sortilin-Vps10"/>
    <property type="match status" value="1"/>
</dbReference>
<dbReference type="InterPro" id="IPR026444">
    <property type="entry name" value="Secre_tail"/>
</dbReference>
<keyword evidence="4" id="KW-1185">Reference proteome</keyword>
<evidence type="ECO:0000313" key="3">
    <source>
        <dbReference type="EMBL" id="QWG04844.1"/>
    </source>
</evidence>
<dbReference type="Gene3D" id="2.60.40.10">
    <property type="entry name" value="Immunoglobulins"/>
    <property type="match status" value="3"/>
</dbReference>
<dbReference type="CDD" id="cd00146">
    <property type="entry name" value="PKD"/>
    <property type="match status" value="2"/>
</dbReference>
<proteinExistence type="predicted"/>
<dbReference type="RefSeq" id="WP_169662456.1">
    <property type="nucleotide sequence ID" value="NZ_CP076133.1"/>
</dbReference>
<accession>A0AAX1NB95</accession>
<dbReference type="Pfam" id="PF00801">
    <property type="entry name" value="PKD"/>
    <property type="match status" value="1"/>
</dbReference>
<gene>
    <name evidence="3" type="ORF">KMW28_20690</name>
</gene>
<dbReference type="GO" id="GO:0010411">
    <property type="term" value="P:xyloglucan metabolic process"/>
    <property type="evidence" value="ECO:0007669"/>
    <property type="project" value="TreeGrafter"/>
</dbReference>
<dbReference type="Gene3D" id="2.130.10.10">
    <property type="entry name" value="YVTN repeat-like/Quinoprotein amine dehydrogenase"/>
    <property type="match status" value="3"/>
</dbReference>
<evidence type="ECO:0000256" key="1">
    <source>
        <dbReference type="ARBA" id="ARBA00022737"/>
    </source>
</evidence>
<dbReference type="PROSITE" id="PS50093">
    <property type="entry name" value="PKD"/>
    <property type="match status" value="2"/>
</dbReference>
<dbReference type="PANTHER" id="PTHR43739">
    <property type="entry name" value="XYLOGLUCANASE (EUROFUNG)"/>
    <property type="match status" value="1"/>
</dbReference>
<dbReference type="InterPro" id="IPR036278">
    <property type="entry name" value="Sialidase_sf"/>
</dbReference>